<dbReference type="InterPro" id="IPR013762">
    <property type="entry name" value="Integrase-like_cat_sf"/>
</dbReference>
<feature type="active site" evidence="11">
    <location>
        <position position="244"/>
    </location>
</feature>
<reference evidence="14 15" key="1">
    <citation type="submission" date="2024-09" db="EMBL/GenBank/DDBJ databases">
        <authorList>
            <person name="Sun Q."/>
            <person name="Mori K."/>
        </authorList>
    </citation>
    <scope>NUCLEOTIDE SEQUENCE [LARGE SCALE GENOMIC DNA]</scope>
    <source>
        <strain evidence="14 15">ATCC 51285</strain>
    </source>
</reference>
<keyword evidence="9 11" id="KW-0233">DNA recombination</keyword>
<dbReference type="Pfam" id="PF00589">
    <property type="entry name" value="Phage_integrase"/>
    <property type="match status" value="1"/>
</dbReference>
<keyword evidence="8 11" id="KW-0238">DNA-binding</keyword>
<feature type="active site" evidence="11">
    <location>
        <position position="147"/>
    </location>
</feature>
<accession>A0ABV5Z9K3</accession>
<sequence>MGEQDYLQLYLDALRYDRQLSEHSLQAYQQDLLILNAWLIERDRNWQQVEVLDLQQCLIALQERGSKASSLARYLSAWRGFFQYGVEQGWWGQDPSLHLSAGQRQRPLPKSLAESDVEALLEAPDVATTLGLRDRAMLEVLYATGLRVSELVGLSVPQLNMQQGWLRVWGKGSKERLVPLGEQALQWLEQYLRQARPLLLGAEAEVLFPSLRGGYMTRQTFWYVIKKYAKEAGIAVNLSPHTLRHAFATHLVNHGADLRVVQMLLGHSDLSTTQIYTHVAKARLQQLHAEHHPRG</sequence>
<keyword evidence="6 11" id="KW-0159">Chromosome partition</keyword>
<evidence type="ECO:0000256" key="2">
    <source>
        <dbReference type="ARBA" id="ARBA00010450"/>
    </source>
</evidence>
<evidence type="ECO:0000256" key="4">
    <source>
        <dbReference type="ARBA" id="ARBA00022490"/>
    </source>
</evidence>
<evidence type="ECO:0000256" key="8">
    <source>
        <dbReference type="ARBA" id="ARBA00023125"/>
    </source>
</evidence>
<comment type="function">
    <text evidence="11">Site-specific tyrosine recombinase, which acts by catalyzing the cutting and rejoining of the recombining DNA molecules. The XerC-XerD complex is essential to convert dimers of the bacterial chromosome into monomers to permit their segregation at cell division. It also contributes to the segregational stability of plasmids.</text>
</comment>
<keyword evidence="10 11" id="KW-0131">Cell cycle</keyword>
<dbReference type="Gene3D" id="1.10.443.10">
    <property type="entry name" value="Intergrase catalytic core"/>
    <property type="match status" value="1"/>
</dbReference>
<evidence type="ECO:0000313" key="14">
    <source>
        <dbReference type="EMBL" id="MFB9885951.1"/>
    </source>
</evidence>
<evidence type="ECO:0000256" key="11">
    <source>
        <dbReference type="HAMAP-Rule" id="MF_01807"/>
    </source>
</evidence>
<dbReference type="InterPro" id="IPR044068">
    <property type="entry name" value="CB"/>
</dbReference>
<evidence type="ECO:0000256" key="3">
    <source>
        <dbReference type="ARBA" id="ARBA00015810"/>
    </source>
</evidence>
<dbReference type="InterPro" id="IPR010998">
    <property type="entry name" value="Integrase_recombinase_N"/>
</dbReference>
<keyword evidence="4 11" id="KW-0963">Cytoplasm</keyword>
<dbReference type="Proteomes" id="UP001589628">
    <property type="component" value="Unassembled WGS sequence"/>
</dbReference>
<feature type="active site" description="O-(3'-phospho-DNA)-tyrosine intermediate" evidence="11">
    <location>
        <position position="276"/>
    </location>
</feature>
<dbReference type="PROSITE" id="PS51898">
    <property type="entry name" value="TYR_RECOMBINASE"/>
    <property type="match status" value="1"/>
</dbReference>
<evidence type="ECO:0000259" key="12">
    <source>
        <dbReference type="PROSITE" id="PS51898"/>
    </source>
</evidence>
<evidence type="ECO:0000313" key="15">
    <source>
        <dbReference type="Proteomes" id="UP001589628"/>
    </source>
</evidence>
<feature type="domain" description="Tyr recombinase" evidence="12">
    <location>
        <begin position="107"/>
        <end position="289"/>
    </location>
</feature>
<dbReference type="InterPro" id="IPR011010">
    <property type="entry name" value="DNA_brk_join_enz"/>
</dbReference>
<comment type="subunit">
    <text evidence="11">Forms a cyclic heterotetrameric complex composed of two molecules of XerC and two molecules of XerD.</text>
</comment>
<feature type="domain" description="Core-binding (CB)" evidence="13">
    <location>
        <begin position="1"/>
        <end position="86"/>
    </location>
</feature>
<dbReference type="InterPro" id="IPR004107">
    <property type="entry name" value="Integrase_SAM-like_N"/>
</dbReference>
<dbReference type="Gene3D" id="1.10.150.130">
    <property type="match status" value="1"/>
</dbReference>
<feature type="active site" evidence="11">
    <location>
        <position position="171"/>
    </location>
</feature>
<protein>
    <recommendedName>
        <fullName evidence="3 11">Tyrosine recombinase XerD</fullName>
    </recommendedName>
</protein>
<dbReference type="EMBL" id="JBHLZN010000001">
    <property type="protein sequence ID" value="MFB9885951.1"/>
    <property type="molecule type" value="Genomic_DNA"/>
</dbReference>
<dbReference type="SUPFAM" id="SSF47823">
    <property type="entry name" value="lambda integrase-like, N-terminal domain"/>
    <property type="match status" value="1"/>
</dbReference>
<dbReference type="InterPro" id="IPR011932">
    <property type="entry name" value="Recomb_XerD"/>
</dbReference>
<proteinExistence type="inferred from homology"/>
<organism evidence="14 15">
    <name type="scientific">Balneatrix alpica</name>
    <dbReference type="NCBI Taxonomy" id="75684"/>
    <lineage>
        <taxon>Bacteria</taxon>
        <taxon>Pseudomonadati</taxon>
        <taxon>Pseudomonadota</taxon>
        <taxon>Gammaproteobacteria</taxon>
        <taxon>Oceanospirillales</taxon>
        <taxon>Balneatrichaceae</taxon>
        <taxon>Balneatrix</taxon>
    </lineage>
</organism>
<dbReference type="HAMAP" id="MF_01807">
    <property type="entry name" value="Recomb_XerD"/>
    <property type="match status" value="1"/>
</dbReference>
<dbReference type="InterPro" id="IPR050090">
    <property type="entry name" value="Tyrosine_recombinase_XerCD"/>
</dbReference>
<dbReference type="PANTHER" id="PTHR30349:SF90">
    <property type="entry name" value="TYROSINE RECOMBINASE XERD"/>
    <property type="match status" value="1"/>
</dbReference>
<dbReference type="HAMAP" id="MF_01808">
    <property type="entry name" value="Recomb_XerC_XerD"/>
    <property type="match status" value="1"/>
</dbReference>
<evidence type="ECO:0000256" key="10">
    <source>
        <dbReference type="ARBA" id="ARBA00023306"/>
    </source>
</evidence>
<dbReference type="SUPFAM" id="SSF56349">
    <property type="entry name" value="DNA breaking-rejoining enzymes"/>
    <property type="match status" value="1"/>
</dbReference>
<dbReference type="InterPro" id="IPR002104">
    <property type="entry name" value="Integrase_catalytic"/>
</dbReference>
<dbReference type="NCBIfam" id="NF001399">
    <property type="entry name" value="PRK00283.1"/>
    <property type="match status" value="1"/>
</dbReference>
<dbReference type="NCBIfam" id="TIGR02225">
    <property type="entry name" value="recomb_XerD"/>
    <property type="match status" value="1"/>
</dbReference>
<keyword evidence="15" id="KW-1185">Reference proteome</keyword>
<name>A0ABV5Z9K3_9GAMM</name>
<evidence type="ECO:0000256" key="1">
    <source>
        <dbReference type="ARBA" id="ARBA00004496"/>
    </source>
</evidence>
<feature type="active site" evidence="11">
    <location>
        <position position="241"/>
    </location>
</feature>
<dbReference type="InterPro" id="IPR023009">
    <property type="entry name" value="Tyrosine_recombinase_XerC/XerD"/>
</dbReference>
<gene>
    <name evidence="11 14" type="primary">xerD</name>
    <name evidence="14" type="ORF">ACFFLH_05975</name>
</gene>
<comment type="caution">
    <text evidence="14">The sequence shown here is derived from an EMBL/GenBank/DDBJ whole genome shotgun (WGS) entry which is preliminary data.</text>
</comment>
<evidence type="ECO:0000256" key="9">
    <source>
        <dbReference type="ARBA" id="ARBA00023172"/>
    </source>
</evidence>
<dbReference type="RefSeq" id="WP_027313994.1">
    <property type="nucleotide sequence ID" value="NZ_JAUESS010000010.1"/>
</dbReference>
<evidence type="ECO:0000259" key="13">
    <source>
        <dbReference type="PROSITE" id="PS51900"/>
    </source>
</evidence>
<evidence type="ECO:0000256" key="7">
    <source>
        <dbReference type="ARBA" id="ARBA00022908"/>
    </source>
</evidence>
<feature type="active site" evidence="11">
    <location>
        <position position="267"/>
    </location>
</feature>
<keyword evidence="7 11" id="KW-0229">DNA integration</keyword>
<keyword evidence="5 11" id="KW-0132">Cell division</keyword>
<evidence type="ECO:0000256" key="6">
    <source>
        <dbReference type="ARBA" id="ARBA00022829"/>
    </source>
</evidence>
<dbReference type="Pfam" id="PF02899">
    <property type="entry name" value="Phage_int_SAM_1"/>
    <property type="match status" value="1"/>
</dbReference>
<evidence type="ECO:0000256" key="5">
    <source>
        <dbReference type="ARBA" id="ARBA00022618"/>
    </source>
</evidence>
<dbReference type="PROSITE" id="PS51900">
    <property type="entry name" value="CB"/>
    <property type="match status" value="1"/>
</dbReference>
<dbReference type="CDD" id="cd00798">
    <property type="entry name" value="INT_XerDC_C"/>
    <property type="match status" value="1"/>
</dbReference>
<comment type="similarity">
    <text evidence="2 11">Belongs to the 'phage' integrase family. XerD subfamily.</text>
</comment>
<comment type="subcellular location">
    <subcellularLocation>
        <location evidence="1 11">Cytoplasm</location>
    </subcellularLocation>
</comment>
<dbReference type="PANTHER" id="PTHR30349">
    <property type="entry name" value="PHAGE INTEGRASE-RELATED"/>
    <property type="match status" value="1"/>
</dbReference>